<dbReference type="SUPFAM" id="SSF51206">
    <property type="entry name" value="cAMP-binding domain-like"/>
    <property type="match status" value="1"/>
</dbReference>
<dbReference type="PANTHER" id="PTHR24567:SF75">
    <property type="entry name" value="FUMARATE AND NITRATE REDUCTION REGULATORY PROTEIN"/>
    <property type="match status" value="1"/>
</dbReference>
<dbReference type="InterPro" id="IPR000595">
    <property type="entry name" value="cNMP-bd_dom"/>
</dbReference>
<keyword evidence="3" id="KW-0804">Transcription</keyword>
<dbReference type="Gene3D" id="2.60.120.10">
    <property type="entry name" value="Jelly Rolls"/>
    <property type="match status" value="1"/>
</dbReference>
<sequence>MAPTENRSAPHSMKKEAETPMSSLPSPALPRSSPIAANVQALRASCSACSMHQLCLPMCLDQGDMQRLEQVINRRRKIKRDETLYRFNDKFDMLYAIRLGHFKTFQHNPNGGEQITGFQMAGELLGMDAIGAGHHLCEAVALEDSEVCEIPFASLEELFRDMPTLLRQFHRMMSLEISREQRVMLTLGSMTAQQKMAAFLLNLSTRYMSRGYSSTRFQLRMTREEIGNYLGLAVESVRGLLSNFKKTGVIEVNHRDIELSDLAALRAIALGNDPCA</sequence>
<dbReference type="Proteomes" id="UP000462435">
    <property type="component" value="Unassembled WGS sequence"/>
</dbReference>
<dbReference type="InterPro" id="IPR012318">
    <property type="entry name" value="HTH_CRP"/>
</dbReference>
<feature type="region of interest" description="Disordered" evidence="4">
    <location>
        <begin position="1"/>
        <end position="30"/>
    </location>
</feature>
<dbReference type="InterPro" id="IPR018490">
    <property type="entry name" value="cNMP-bd_dom_sf"/>
</dbReference>
<dbReference type="EMBL" id="WNDX01000071">
    <property type="protein sequence ID" value="KAF1042913.1"/>
    <property type="molecule type" value="Genomic_DNA"/>
</dbReference>
<dbReference type="SMART" id="SM00419">
    <property type="entry name" value="HTH_CRP"/>
    <property type="match status" value="1"/>
</dbReference>
<dbReference type="SUPFAM" id="SSF46785">
    <property type="entry name" value="Winged helix' DNA-binding domain"/>
    <property type="match status" value="1"/>
</dbReference>
<dbReference type="CDD" id="cd00092">
    <property type="entry name" value="HTH_CRP"/>
    <property type="match status" value="1"/>
</dbReference>
<keyword evidence="2" id="KW-0238">DNA-binding</keyword>
<dbReference type="PRINTS" id="PR00034">
    <property type="entry name" value="HTHCRP"/>
</dbReference>
<accession>A0A7V8FW52</accession>
<dbReference type="SMART" id="SM00100">
    <property type="entry name" value="cNMP"/>
    <property type="match status" value="1"/>
</dbReference>
<dbReference type="GO" id="GO:0003700">
    <property type="term" value="F:DNA-binding transcription factor activity"/>
    <property type="evidence" value="ECO:0007669"/>
    <property type="project" value="TreeGrafter"/>
</dbReference>
<dbReference type="InterPro" id="IPR036390">
    <property type="entry name" value="WH_DNA-bd_sf"/>
</dbReference>
<reference evidence="7" key="1">
    <citation type="journal article" date="2020" name="MBio">
        <title>Horizontal gene transfer to a defensive symbiont with a reduced genome amongst a multipartite beetle microbiome.</title>
        <authorList>
            <person name="Waterworth S.C."/>
            <person name="Florez L.V."/>
            <person name="Rees E.R."/>
            <person name="Hertweck C."/>
            <person name="Kaltenpoth M."/>
            <person name="Kwan J.C."/>
        </authorList>
    </citation>
    <scope>NUCLEOTIDE SEQUENCE [LARGE SCALE GENOMIC DNA]</scope>
</reference>
<dbReference type="InterPro" id="IPR036388">
    <property type="entry name" value="WH-like_DNA-bd_sf"/>
</dbReference>
<dbReference type="Pfam" id="PF00027">
    <property type="entry name" value="cNMP_binding"/>
    <property type="match status" value="1"/>
</dbReference>
<dbReference type="InterPro" id="IPR014710">
    <property type="entry name" value="RmlC-like_jellyroll"/>
</dbReference>
<dbReference type="InterPro" id="IPR050397">
    <property type="entry name" value="Env_Response_Regulators"/>
</dbReference>
<evidence type="ECO:0000256" key="4">
    <source>
        <dbReference type="SAM" id="MobiDB-lite"/>
    </source>
</evidence>
<feature type="compositionally biased region" description="Low complexity" evidence="4">
    <location>
        <begin position="20"/>
        <end position="30"/>
    </location>
</feature>
<dbReference type="AlphaFoldDB" id="A0A7V8FW52"/>
<evidence type="ECO:0000256" key="3">
    <source>
        <dbReference type="ARBA" id="ARBA00023163"/>
    </source>
</evidence>
<dbReference type="CDD" id="cd00038">
    <property type="entry name" value="CAP_ED"/>
    <property type="match status" value="1"/>
</dbReference>
<organism evidence="6 7">
    <name type="scientific">Herbaspirillum frisingense</name>
    <dbReference type="NCBI Taxonomy" id="92645"/>
    <lineage>
        <taxon>Bacteria</taxon>
        <taxon>Pseudomonadati</taxon>
        <taxon>Pseudomonadota</taxon>
        <taxon>Betaproteobacteria</taxon>
        <taxon>Burkholderiales</taxon>
        <taxon>Oxalobacteraceae</taxon>
        <taxon>Herbaspirillum</taxon>
    </lineage>
</organism>
<evidence type="ECO:0000256" key="1">
    <source>
        <dbReference type="ARBA" id="ARBA00023015"/>
    </source>
</evidence>
<evidence type="ECO:0000313" key="6">
    <source>
        <dbReference type="EMBL" id="KAF1042913.1"/>
    </source>
</evidence>
<dbReference type="FunFam" id="1.10.10.10:FF:000028">
    <property type="entry name" value="Fumarate/nitrate reduction transcriptional regulator Fnr"/>
    <property type="match status" value="1"/>
</dbReference>
<evidence type="ECO:0000256" key="2">
    <source>
        <dbReference type="ARBA" id="ARBA00023125"/>
    </source>
</evidence>
<protein>
    <submittedName>
        <fullName evidence="6">Fumarate and nitrate reduction regulatory protein</fullName>
    </submittedName>
</protein>
<name>A0A7V8FW52_9BURK</name>
<evidence type="ECO:0000259" key="5">
    <source>
        <dbReference type="PROSITE" id="PS51063"/>
    </source>
</evidence>
<gene>
    <name evidence="6" type="primary">fnr_2</name>
    <name evidence="6" type="ORF">GAK35_02468</name>
</gene>
<proteinExistence type="predicted"/>
<evidence type="ECO:0000313" key="7">
    <source>
        <dbReference type="Proteomes" id="UP000462435"/>
    </source>
</evidence>
<dbReference type="FunFam" id="2.60.120.10:FF:000004">
    <property type="entry name" value="Fumarate/nitrate reduction transcriptional regulator Fnr"/>
    <property type="match status" value="1"/>
</dbReference>
<dbReference type="NCBIfam" id="NF008365">
    <property type="entry name" value="PRK11161.1"/>
    <property type="match status" value="1"/>
</dbReference>
<feature type="domain" description="HTH crp-type" evidence="5">
    <location>
        <begin position="190"/>
        <end position="263"/>
    </location>
</feature>
<comment type="caution">
    <text evidence="6">The sequence shown here is derived from an EMBL/GenBank/DDBJ whole genome shotgun (WGS) entry which is preliminary data.</text>
</comment>
<dbReference type="PROSITE" id="PS51063">
    <property type="entry name" value="HTH_CRP_2"/>
    <property type="match status" value="1"/>
</dbReference>
<dbReference type="Pfam" id="PF13545">
    <property type="entry name" value="HTH_Crp_2"/>
    <property type="match status" value="1"/>
</dbReference>
<dbReference type="PANTHER" id="PTHR24567">
    <property type="entry name" value="CRP FAMILY TRANSCRIPTIONAL REGULATORY PROTEIN"/>
    <property type="match status" value="1"/>
</dbReference>
<dbReference type="GO" id="GO:0005829">
    <property type="term" value="C:cytosol"/>
    <property type="evidence" value="ECO:0007669"/>
    <property type="project" value="TreeGrafter"/>
</dbReference>
<keyword evidence="1" id="KW-0805">Transcription regulation</keyword>
<dbReference type="GO" id="GO:0003677">
    <property type="term" value="F:DNA binding"/>
    <property type="evidence" value="ECO:0007669"/>
    <property type="project" value="UniProtKB-KW"/>
</dbReference>
<dbReference type="Gene3D" id="1.10.10.10">
    <property type="entry name" value="Winged helix-like DNA-binding domain superfamily/Winged helix DNA-binding domain"/>
    <property type="match status" value="1"/>
</dbReference>